<feature type="compositionally biased region" description="Basic and acidic residues" evidence="1">
    <location>
        <begin position="194"/>
        <end position="206"/>
    </location>
</feature>
<dbReference type="RefSeq" id="XP_025381591.1">
    <property type="nucleotide sequence ID" value="XM_025523881.1"/>
</dbReference>
<organism evidence="2 3">
    <name type="scientific">Acaromyces ingoldii</name>
    <dbReference type="NCBI Taxonomy" id="215250"/>
    <lineage>
        <taxon>Eukaryota</taxon>
        <taxon>Fungi</taxon>
        <taxon>Dikarya</taxon>
        <taxon>Basidiomycota</taxon>
        <taxon>Ustilaginomycotina</taxon>
        <taxon>Exobasidiomycetes</taxon>
        <taxon>Exobasidiales</taxon>
        <taxon>Cryptobasidiaceae</taxon>
        <taxon>Acaromyces</taxon>
    </lineage>
</organism>
<evidence type="ECO:0000313" key="2">
    <source>
        <dbReference type="EMBL" id="PWN94393.1"/>
    </source>
</evidence>
<protein>
    <recommendedName>
        <fullName evidence="4">CCD97-like C-terminal domain-containing protein</fullName>
    </recommendedName>
</protein>
<feature type="region of interest" description="Disordered" evidence="1">
    <location>
        <begin position="103"/>
        <end position="145"/>
    </location>
</feature>
<reference evidence="2 3" key="1">
    <citation type="journal article" date="2018" name="Mol. Biol. Evol.">
        <title>Broad Genomic Sampling Reveals a Smut Pathogenic Ancestry of the Fungal Clade Ustilaginomycotina.</title>
        <authorList>
            <person name="Kijpornyongpan T."/>
            <person name="Mondo S.J."/>
            <person name="Barry K."/>
            <person name="Sandor L."/>
            <person name="Lee J."/>
            <person name="Lipzen A."/>
            <person name="Pangilinan J."/>
            <person name="LaButti K."/>
            <person name="Hainaut M."/>
            <person name="Henrissat B."/>
            <person name="Grigoriev I.V."/>
            <person name="Spatafora J.W."/>
            <person name="Aime M.C."/>
        </authorList>
    </citation>
    <scope>NUCLEOTIDE SEQUENCE [LARGE SCALE GENOMIC DNA]</scope>
    <source>
        <strain evidence="2 3">MCA 4198</strain>
    </source>
</reference>
<dbReference type="InParanoid" id="A0A316Z2I4"/>
<feature type="region of interest" description="Disordered" evidence="1">
    <location>
        <begin position="163"/>
        <end position="216"/>
    </location>
</feature>
<dbReference type="STRING" id="215250.A0A316Z2I4"/>
<proteinExistence type="predicted"/>
<evidence type="ECO:0000313" key="3">
    <source>
        <dbReference type="Proteomes" id="UP000245768"/>
    </source>
</evidence>
<evidence type="ECO:0008006" key="4">
    <source>
        <dbReference type="Google" id="ProtNLM"/>
    </source>
</evidence>
<feature type="compositionally biased region" description="Acidic residues" evidence="1">
    <location>
        <begin position="174"/>
        <end position="193"/>
    </location>
</feature>
<keyword evidence="3" id="KW-1185">Reference proteome</keyword>
<feature type="compositionally biased region" description="Polar residues" evidence="1">
    <location>
        <begin position="107"/>
        <end position="126"/>
    </location>
</feature>
<dbReference type="EMBL" id="KZ819634">
    <property type="protein sequence ID" value="PWN94393.1"/>
    <property type="molecule type" value="Genomic_DNA"/>
</dbReference>
<sequence>MDDAEIEAVLKWLGSSSSSREVEREQLRDRPLAFLESHLDLLPSHLLVLFSKALSVRQRGQVARIRERRRHFAEAKRPEQLSITEARARDPLAFKQYMGRAELGSSRMGSQPPASRLQQTSASSPSAPLEGQREKVTDPEDVMNQPRFQKLVKRYDEEELLGTLRQQEEREAETIEEVESDEQEEEEEEEEVSEGERPSNEPKEEDAIAEEQNNEKDFQTYILQRFIQGDPRLPASLYACDFDDVWDGDVQVGANARDAQNLDDRIRRAPKRSSEEAWFDEEEES</sequence>
<evidence type="ECO:0000256" key="1">
    <source>
        <dbReference type="SAM" id="MobiDB-lite"/>
    </source>
</evidence>
<dbReference type="AlphaFoldDB" id="A0A316Z2I4"/>
<name>A0A316Z2I4_9BASI</name>
<dbReference type="GeneID" id="37045797"/>
<dbReference type="Proteomes" id="UP000245768">
    <property type="component" value="Unassembled WGS sequence"/>
</dbReference>
<accession>A0A316Z2I4</accession>
<gene>
    <name evidence="2" type="ORF">FA10DRAFT_283971</name>
</gene>